<feature type="domain" description="FAD-binding" evidence="2">
    <location>
        <begin position="6"/>
        <end position="335"/>
    </location>
</feature>
<dbReference type="SUPFAM" id="SSF51905">
    <property type="entry name" value="FAD/NAD(P)-binding domain"/>
    <property type="match status" value="1"/>
</dbReference>
<reference evidence="3 4" key="1">
    <citation type="submission" date="2020-08" db="EMBL/GenBank/DDBJ databases">
        <title>Sequencing the genomes of 1000 actinobacteria strains.</title>
        <authorList>
            <person name="Klenk H.-P."/>
        </authorList>
    </citation>
    <scope>NUCLEOTIDE SEQUENCE [LARGE SCALE GENOMIC DNA]</scope>
    <source>
        <strain evidence="3 4">DSM 46887</strain>
    </source>
</reference>
<dbReference type="PANTHER" id="PTHR43476:SF5">
    <property type="entry name" value="FAD-DEPENDENT MONOOXYGENASE"/>
    <property type="match status" value="1"/>
</dbReference>
<dbReference type="GO" id="GO:0071949">
    <property type="term" value="F:FAD binding"/>
    <property type="evidence" value="ECO:0007669"/>
    <property type="project" value="InterPro"/>
</dbReference>
<evidence type="ECO:0000256" key="1">
    <source>
        <dbReference type="ARBA" id="ARBA00023002"/>
    </source>
</evidence>
<evidence type="ECO:0000313" key="4">
    <source>
        <dbReference type="Proteomes" id="UP000540685"/>
    </source>
</evidence>
<name>A0A7W9MJS9_9ACTN</name>
<accession>A0A7W9MJS9</accession>
<gene>
    <name evidence="3" type="ORF">F4562_005930</name>
</gene>
<protein>
    <submittedName>
        <fullName evidence="3">2-polyprenyl-6-methoxyphenol hydroxylase-like FAD-dependent oxidoreductase</fullName>
    </submittedName>
</protein>
<dbReference type="InterPro" id="IPR050631">
    <property type="entry name" value="PheA/TfdB_FAD_monoxygenase"/>
</dbReference>
<organism evidence="3 4">
    <name type="scientific">Streptosporangium becharense</name>
    <dbReference type="NCBI Taxonomy" id="1816182"/>
    <lineage>
        <taxon>Bacteria</taxon>
        <taxon>Bacillati</taxon>
        <taxon>Actinomycetota</taxon>
        <taxon>Actinomycetes</taxon>
        <taxon>Streptosporangiales</taxon>
        <taxon>Streptosporangiaceae</taxon>
        <taxon>Streptosporangium</taxon>
    </lineage>
</organism>
<evidence type="ECO:0000313" key="3">
    <source>
        <dbReference type="EMBL" id="MBB5822868.1"/>
    </source>
</evidence>
<evidence type="ECO:0000259" key="2">
    <source>
        <dbReference type="Pfam" id="PF01494"/>
    </source>
</evidence>
<dbReference type="PANTHER" id="PTHR43476">
    <property type="entry name" value="3-(3-HYDROXY-PHENYL)PROPIONATE/3-HYDROXYCINNAMIC ACID HYDROXYLASE"/>
    <property type="match status" value="1"/>
</dbReference>
<dbReference type="GO" id="GO:0016491">
    <property type="term" value="F:oxidoreductase activity"/>
    <property type="evidence" value="ECO:0007669"/>
    <property type="project" value="UniProtKB-KW"/>
</dbReference>
<dbReference type="RefSeq" id="WP_184547925.1">
    <property type="nucleotide sequence ID" value="NZ_JACHMP010000001.1"/>
</dbReference>
<dbReference type="NCBIfam" id="NF004833">
    <property type="entry name" value="PRK06185.1-1"/>
    <property type="match status" value="1"/>
</dbReference>
<proteinExistence type="predicted"/>
<keyword evidence="4" id="KW-1185">Reference proteome</keyword>
<dbReference type="PRINTS" id="PR00420">
    <property type="entry name" value="RNGMNOXGNASE"/>
</dbReference>
<sequence length="405" mass="44557">MTQSTCVIAGGGPAGAMLALLLARAGVQVTLLEKHADFLRDFRGDTIHPSTLQILDELGLAEEFHRMPHRKVDKLTLKTDDSTTRIADLSRLPGKYRYIAFVPQWDFLNLLTEAAGRHPNFRLVMEAEVHGVIREGDAVRGVRYRDPSGEHELRADLTVAADGRHSDVRRAAGLVPVEHGAPMDVVWFRLPRRSDDPDGTFLRVSAGHLMVSINRESYWQLAYVIPKGGFDDLRSRGIEALREPVARLLPHLADRVDLIVGFEDVSVLSVALNRLRRWHRPGLLVIGDAAHAMSPVFGVGINLAVQDAVAAANLLGGPLAAGAEIPESLLARVQRRRVPPTVVTQFAQRAVQNLLIRPALSARSRPVRMPHDLTRVPVLAPLARRFVGLGVLPEHVESPVFSHPV</sequence>
<dbReference type="InterPro" id="IPR002938">
    <property type="entry name" value="FAD-bd"/>
</dbReference>
<dbReference type="InterPro" id="IPR036188">
    <property type="entry name" value="FAD/NAD-bd_sf"/>
</dbReference>
<dbReference type="EMBL" id="JACHMP010000001">
    <property type="protein sequence ID" value="MBB5822868.1"/>
    <property type="molecule type" value="Genomic_DNA"/>
</dbReference>
<dbReference type="NCBIfam" id="NF004834">
    <property type="entry name" value="PRK06185.1-3"/>
    <property type="match status" value="1"/>
</dbReference>
<dbReference type="Pfam" id="PF01494">
    <property type="entry name" value="FAD_binding_3"/>
    <property type="match status" value="1"/>
</dbReference>
<comment type="caution">
    <text evidence="3">The sequence shown here is derived from an EMBL/GenBank/DDBJ whole genome shotgun (WGS) entry which is preliminary data.</text>
</comment>
<dbReference type="AlphaFoldDB" id="A0A7W9MJS9"/>
<dbReference type="Proteomes" id="UP000540685">
    <property type="component" value="Unassembled WGS sequence"/>
</dbReference>
<keyword evidence="1" id="KW-0560">Oxidoreductase</keyword>
<dbReference type="Gene3D" id="3.50.50.60">
    <property type="entry name" value="FAD/NAD(P)-binding domain"/>
    <property type="match status" value="2"/>
</dbReference>